<reference evidence="2 3" key="1">
    <citation type="submission" date="2014-05" db="EMBL/GenBank/DDBJ databases">
        <title>Draft genome sequence of a rare smut relative, Tilletiaria anomala UBC 951.</title>
        <authorList>
            <consortium name="DOE Joint Genome Institute"/>
            <person name="Toome M."/>
            <person name="Kuo A."/>
            <person name="Henrissat B."/>
            <person name="Lipzen A."/>
            <person name="Tritt A."/>
            <person name="Yoshinaga Y."/>
            <person name="Zane M."/>
            <person name="Barry K."/>
            <person name="Grigoriev I.V."/>
            <person name="Spatafora J.W."/>
            <person name="Aimea M.C."/>
        </authorList>
    </citation>
    <scope>NUCLEOTIDE SEQUENCE [LARGE SCALE GENOMIC DNA]</scope>
    <source>
        <strain evidence="2 3">UBC 951</strain>
    </source>
</reference>
<dbReference type="RefSeq" id="XP_013246322.1">
    <property type="nucleotide sequence ID" value="XM_013390868.1"/>
</dbReference>
<comment type="caution">
    <text evidence="2">The sequence shown here is derived from an EMBL/GenBank/DDBJ whole genome shotgun (WGS) entry which is preliminary data.</text>
</comment>
<dbReference type="Proteomes" id="UP000027361">
    <property type="component" value="Unassembled WGS sequence"/>
</dbReference>
<dbReference type="EMBL" id="JMSN01000002">
    <property type="protein sequence ID" value="KDN53483.1"/>
    <property type="molecule type" value="Genomic_DNA"/>
</dbReference>
<accession>A0A066WLL1</accession>
<proteinExistence type="predicted"/>
<organism evidence="2 3">
    <name type="scientific">Tilletiaria anomala (strain ATCC 24038 / CBS 436.72 / UBC 951)</name>
    <dbReference type="NCBI Taxonomy" id="1037660"/>
    <lineage>
        <taxon>Eukaryota</taxon>
        <taxon>Fungi</taxon>
        <taxon>Dikarya</taxon>
        <taxon>Basidiomycota</taxon>
        <taxon>Ustilaginomycotina</taxon>
        <taxon>Exobasidiomycetes</taxon>
        <taxon>Georgefischeriales</taxon>
        <taxon>Tilletiariaceae</taxon>
        <taxon>Tilletiaria</taxon>
    </lineage>
</organism>
<dbReference type="InParanoid" id="A0A066WLL1"/>
<evidence type="ECO:0000313" key="2">
    <source>
        <dbReference type="EMBL" id="KDN53483.1"/>
    </source>
</evidence>
<sequence>MSATTATSMHGKGAQLPHDGPLLHPLSVNPHLEQLALDSFEENMIPNAIGFLRRLMLNSVPPTVTMIQFIIAVALCSPKAAVKRTEEKARRLRTEKYRLELSAKPTPEDIVAALDLLHRIGDMYPGELITALPPYSPGGTGDDGQVPPNPASAYASFAIPRPTSRLDPEASFSSSELPIRMYVWDYLMTCRDIWSLADIKEEYWEINPTAAAERRKHKRKLRQQIPQSDPSSSKSRDLSGFWNVLSVVAPVWKAQHEFIRRNLRERGLAWRPPPAEVSKLSLVHQCFHSVLPRTRGWSAATDLKTMLDTLASGLKSSEFQRPIAGKALPSRKSVALSILQEVFFLCEIDLIDSSAILRWLGPQCGVEVVLDDDDNPIALGPDEGKVEPSTLTLENVKEIENLLRGMTSAWFPMLKGYQIFERSLSVAPRAR</sequence>
<dbReference type="AlphaFoldDB" id="A0A066WLL1"/>
<protein>
    <submittedName>
        <fullName evidence="2">Uncharacterized protein</fullName>
    </submittedName>
</protein>
<dbReference type="GeneID" id="25267761"/>
<name>A0A066WLL1_TILAU</name>
<gene>
    <name evidence="2" type="ORF">K437DRAFT_72784</name>
</gene>
<keyword evidence="3" id="KW-1185">Reference proteome</keyword>
<dbReference type="HOGENOM" id="CLU_636442_0_0_1"/>
<evidence type="ECO:0000313" key="3">
    <source>
        <dbReference type="Proteomes" id="UP000027361"/>
    </source>
</evidence>
<feature type="region of interest" description="Disordered" evidence="1">
    <location>
        <begin position="215"/>
        <end position="237"/>
    </location>
</feature>
<feature type="region of interest" description="Disordered" evidence="1">
    <location>
        <begin position="1"/>
        <end position="22"/>
    </location>
</feature>
<evidence type="ECO:0000256" key="1">
    <source>
        <dbReference type="SAM" id="MobiDB-lite"/>
    </source>
</evidence>